<protein>
    <submittedName>
        <fullName evidence="1">Uncharacterized protein</fullName>
    </submittedName>
</protein>
<accession>A0ACC2SZH7</accession>
<name>A0ACC2SZH7_9FUNG</name>
<keyword evidence="2" id="KW-1185">Reference proteome</keyword>
<reference evidence="1" key="1">
    <citation type="submission" date="2022-04" db="EMBL/GenBank/DDBJ databases">
        <title>Genome of the entomopathogenic fungus Entomophthora muscae.</title>
        <authorList>
            <person name="Elya C."/>
            <person name="Lovett B.R."/>
            <person name="Lee E."/>
            <person name="Macias A.M."/>
            <person name="Hajek A.E."/>
            <person name="De Bivort B.L."/>
            <person name="Kasson M.T."/>
            <person name="De Fine Licht H.H."/>
            <person name="Stajich J.E."/>
        </authorList>
    </citation>
    <scope>NUCLEOTIDE SEQUENCE</scope>
    <source>
        <strain evidence="1">Berkeley</strain>
    </source>
</reference>
<comment type="caution">
    <text evidence="1">The sequence shown here is derived from an EMBL/GenBank/DDBJ whole genome shotgun (WGS) entry which is preliminary data.</text>
</comment>
<dbReference type="EMBL" id="QTSX02003866">
    <property type="protein sequence ID" value="KAJ9067794.1"/>
    <property type="molecule type" value="Genomic_DNA"/>
</dbReference>
<evidence type="ECO:0000313" key="1">
    <source>
        <dbReference type="EMBL" id="KAJ9067794.1"/>
    </source>
</evidence>
<dbReference type="Proteomes" id="UP001165960">
    <property type="component" value="Unassembled WGS sequence"/>
</dbReference>
<gene>
    <name evidence="1" type="ORF">DSO57_1035512</name>
</gene>
<evidence type="ECO:0000313" key="2">
    <source>
        <dbReference type="Proteomes" id="UP001165960"/>
    </source>
</evidence>
<organism evidence="1 2">
    <name type="scientific">Entomophthora muscae</name>
    <dbReference type="NCBI Taxonomy" id="34485"/>
    <lineage>
        <taxon>Eukaryota</taxon>
        <taxon>Fungi</taxon>
        <taxon>Fungi incertae sedis</taxon>
        <taxon>Zoopagomycota</taxon>
        <taxon>Entomophthoromycotina</taxon>
        <taxon>Entomophthoromycetes</taxon>
        <taxon>Entomophthorales</taxon>
        <taxon>Entomophthoraceae</taxon>
        <taxon>Entomophthora</taxon>
    </lineage>
</organism>
<sequence>MSERRPLSLYYYAEEHLSTAIRQLEKVRSVVSRRFHRNTERVHMAQQLLLDTIFLVYSDMDSQLKCSKAHRAQLPVEDQMELNQGFSENILFAAQAIVHGFHIRGIEHCSDELREPALQLCATLEALRHVFRTRSLEAPEPPYNGLFAVLIDFDVAWTVFEQEICRSYFSAMHESECKARPKNFGQLVDLMKRTLHAEVGSTIPLELVEELDPSIMFALPRLTLLSCLLDPSQPLVGKDCFDWFIPHKESLSSLTKETSHLTPQHLAELKTWLASSEPPPNSQAFATIFTDICKIVDSLQCGSNSKLFLSALNSAFQN</sequence>
<proteinExistence type="predicted"/>